<dbReference type="Proteomes" id="UP000309340">
    <property type="component" value="Unassembled WGS sequence"/>
</dbReference>
<accession>A0A4U0X015</accession>
<protein>
    <recommendedName>
        <fullName evidence="2">Heterokaryon incompatibility domain-containing protein</fullName>
    </recommendedName>
</protein>
<feature type="region of interest" description="Disordered" evidence="1">
    <location>
        <begin position="401"/>
        <end position="445"/>
    </location>
</feature>
<feature type="compositionally biased region" description="Polar residues" evidence="1">
    <location>
        <begin position="435"/>
        <end position="445"/>
    </location>
</feature>
<proteinExistence type="predicted"/>
<dbReference type="EMBL" id="NAJQ01000567">
    <property type="protein sequence ID" value="TKA67505.1"/>
    <property type="molecule type" value="Genomic_DNA"/>
</dbReference>
<organism evidence="3 4">
    <name type="scientific">Friedmanniomyces simplex</name>
    <dbReference type="NCBI Taxonomy" id="329884"/>
    <lineage>
        <taxon>Eukaryota</taxon>
        <taxon>Fungi</taxon>
        <taxon>Dikarya</taxon>
        <taxon>Ascomycota</taxon>
        <taxon>Pezizomycotina</taxon>
        <taxon>Dothideomycetes</taxon>
        <taxon>Dothideomycetidae</taxon>
        <taxon>Mycosphaerellales</taxon>
        <taxon>Teratosphaeriaceae</taxon>
        <taxon>Friedmanniomyces</taxon>
    </lineage>
</organism>
<reference evidence="3 4" key="1">
    <citation type="submission" date="2017-03" db="EMBL/GenBank/DDBJ databases">
        <title>Genomes of endolithic fungi from Antarctica.</title>
        <authorList>
            <person name="Coleine C."/>
            <person name="Masonjones S."/>
            <person name="Stajich J.E."/>
        </authorList>
    </citation>
    <scope>NUCLEOTIDE SEQUENCE [LARGE SCALE GENOMIC DNA]</scope>
    <source>
        <strain evidence="3 4">CCFEE 5184</strain>
    </source>
</reference>
<dbReference type="Pfam" id="PF06985">
    <property type="entry name" value="HET"/>
    <property type="match status" value="1"/>
</dbReference>
<dbReference type="InterPro" id="IPR010730">
    <property type="entry name" value="HET"/>
</dbReference>
<feature type="domain" description="Heterokaryon incompatibility" evidence="2">
    <location>
        <begin position="97"/>
        <end position="236"/>
    </location>
</feature>
<evidence type="ECO:0000313" key="4">
    <source>
        <dbReference type="Proteomes" id="UP000309340"/>
    </source>
</evidence>
<evidence type="ECO:0000313" key="3">
    <source>
        <dbReference type="EMBL" id="TKA67505.1"/>
    </source>
</evidence>
<dbReference type="PANTHER" id="PTHR24148">
    <property type="entry name" value="ANKYRIN REPEAT DOMAIN-CONTAINING PROTEIN 39 HOMOLOG-RELATED"/>
    <property type="match status" value="1"/>
</dbReference>
<dbReference type="OrthoDB" id="4850726at2759"/>
<comment type="caution">
    <text evidence="3">The sequence shown here is derived from an EMBL/GenBank/DDBJ whole genome shotgun (WGS) entry which is preliminary data.</text>
</comment>
<dbReference type="STRING" id="329884.A0A4U0X015"/>
<name>A0A4U0X015_9PEZI</name>
<keyword evidence="4" id="KW-1185">Reference proteome</keyword>
<evidence type="ECO:0000259" key="2">
    <source>
        <dbReference type="Pfam" id="PF06985"/>
    </source>
</evidence>
<dbReference type="InterPro" id="IPR052895">
    <property type="entry name" value="HetReg/Transcr_Mod"/>
</dbReference>
<dbReference type="AlphaFoldDB" id="A0A4U0X015"/>
<feature type="compositionally biased region" description="Polar residues" evidence="1">
    <location>
        <begin position="407"/>
        <end position="428"/>
    </location>
</feature>
<gene>
    <name evidence="3" type="ORF">B0A55_08428</name>
</gene>
<evidence type="ECO:0000256" key="1">
    <source>
        <dbReference type="SAM" id="MobiDB-lite"/>
    </source>
</evidence>
<dbReference type="PANTHER" id="PTHR24148:SF64">
    <property type="entry name" value="HETEROKARYON INCOMPATIBILITY DOMAIN-CONTAINING PROTEIN"/>
    <property type="match status" value="1"/>
</dbReference>
<sequence length="509" mass="55904">MANVEYSHSFTYGVETSYYQPGFTVTQGSWTRETTDRVLPTAQQYGKDDWHSFIYEPFPDDFRGTRVLRLEPGSFLDTLRGSLTLCTLAEDGPSIPYVALSYVWGQPSDRGGIIINGRSVGIPTNLGRALRQIRSEEVAVTVWADAICINQHDIEERSRQVAIMLEVYSAATSVFAWLGPETENTAVGMQVLRHMLEAEPGAGQTPWELLPADLLKAGVADITYRDYFKRMWVVQEAAVAAEVVLVCGSHSISWRNRPGIVRRFERSVKLAGISPEWHEMGLPDLEGLLQLLQLQLDTGPEAKSFERPRSSLGLLDIVYELRHRRVADPRDRYYALIGVTGRGDAAALTPDYSLSVEEVYGQVIKLVMREEFPRAAVSAQGTGSSLTNGNEDTVEIGRLTPEDVAVTHTSTSSSNTKRSLEPDSTSSGVRRVDRPTQNGLSNSNQAEGVIANTQGVAKAGVVLDQRTILISHLEATCSRAKALIASGNMRRAATMLTVLAQGVENCAEE</sequence>